<proteinExistence type="predicted"/>
<gene>
    <name evidence="1" type="ORF">ACFQ4R_10020</name>
</gene>
<evidence type="ECO:0000313" key="2">
    <source>
        <dbReference type="Proteomes" id="UP001597191"/>
    </source>
</evidence>
<accession>A0ABW4BNT8</accession>
<name>A0ABW4BNT8_9LACO</name>
<dbReference type="Proteomes" id="UP001597191">
    <property type="component" value="Unassembled WGS sequence"/>
</dbReference>
<dbReference type="RefSeq" id="WP_125649563.1">
    <property type="nucleotide sequence ID" value="NZ_JBHTOH010000090.1"/>
</dbReference>
<reference evidence="2" key="1">
    <citation type="journal article" date="2019" name="Int. J. Syst. Evol. Microbiol.">
        <title>The Global Catalogue of Microorganisms (GCM) 10K type strain sequencing project: providing services to taxonomists for standard genome sequencing and annotation.</title>
        <authorList>
            <consortium name="The Broad Institute Genomics Platform"/>
            <consortium name="The Broad Institute Genome Sequencing Center for Infectious Disease"/>
            <person name="Wu L."/>
            <person name="Ma J."/>
        </authorList>
    </citation>
    <scope>NUCLEOTIDE SEQUENCE [LARGE SCALE GENOMIC DNA]</scope>
    <source>
        <strain evidence="2">CCM 8937</strain>
    </source>
</reference>
<organism evidence="1 2">
    <name type="scientific">Lapidilactobacillus gannanensis</name>
    <dbReference type="NCBI Taxonomy" id="2486002"/>
    <lineage>
        <taxon>Bacteria</taxon>
        <taxon>Bacillati</taxon>
        <taxon>Bacillota</taxon>
        <taxon>Bacilli</taxon>
        <taxon>Lactobacillales</taxon>
        <taxon>Lactobacillaceae</taxon>
        <taxon>Lapidilactobacillus</taxon>
    </lineage>
</organism>
<sequence length="346" mass="39025">MATHLHGDEQIIINRLLDQSVCGALPESSDSQAISTALSAIKKTAVQQRINHYLKDLLGIAPENYQENLVLLLGAELVEPETVHVLLATLKAVLNIPELQGNQDDRAVATQTIIQRVHSEVVELDEKEIRKLISQLFVERFKLFVPDLPEYTLNDQEQEVEDYWDISPNFNLIAQSMINVFIRQETAVKNRAELTEVQQVNQALLTRRYLSRLEMPQLFATLMAHKKEIATAWAELNRYDLECGDDYALLLDHNRRPSQAKPTVVAIAVAQDIGVGIPERELTDRIKLVAARLLPDFAISTSSVKEALREFSLVTFENEFVSPTPIAQRFAAVVPTTKEREPDAIK</sequence>
<keyword evidence="2" id="KW-1185">Reference proteome</keyword>
<dbReference type="EMBL" id="JBHTOH010000090">
    <property type="protein sequence ID" value="MFD1411916.1"/>
    <property type="molecule type" value="Genomic_DNA"/>
</dbReference>
<comment type="caution">
    <text evidence="1">The sequence shown here is derived from an EMBL/GenBank/DDBJ whole genome shotgun (WGS) entry which is preliminary data.</text>
</comment>
<evidence type="ECO:0000313" key="1">
    <source>
        <dbReference type="EMBL" id="MFD1411916.1"/>
    </source>
</evidence>
<protein>
    <submittedName>
        <fullName evidence="1">Uncharacterized protein</fullName>
    </submittedName>
</protein>